<name>A0A2N5DU07_9GAMM</name>
<protein>
    <submittedName>
        <fullName evidence="1">Uncharacterized protein</fullName>
    </submittedName>
</protein>
<organism evidence="1 2">
    <name type="scientific">Chimaeribacter californicus</name>
    <dbReference type="NCBI Taxonomy" id="2060067"/>
    <lineage>
        <taxon>Bacteria</taxon>
        <taxon>Pseudomonadati</taxon>
        <taxon>Pseudomonadota</taxon>
        <taxon>Gammaproteobacteria</taxon>
        <taxon>Enterobacterales</taxon>
        <taxon>Yersiniaceae</taxon>
        <taxon>Chimaeribacter</taxon>
    </lineage>
</organism>
<sequence>MQYGDLRHWQDLAEMHGCQLRKNEGRKKTFTLSCGERWKFLCNPETGQLIKSLRELKADEWRALIVRVSEELKADIDTPPEEIN</sequence>
<accession>A0A2N5DU07</accession>
<gene>
    <name evidence="1" type="ORF">CYR55_22450</name>
</gene>
<evidence type="ECO:0000313" key="1">
    <source>
        <dbReference type="EMBL" id="PLR30104.1"/>
    </source>
</evidence>
<evidence type="ECO:0000313" key="2">
    <source>
        <dbReference type="Proteomes" id="UP000234240"/>
    </source>
</evidence>
<comment type="caution">
    <text evidence="1">The sequence shown here is derived from an EMBL/GenBank/DDBJ whole genome shotgun (WGS) entry which is preliminary data.</text>
</comment>
<keyword evidence="2" id="KW-1185">Reference proteome</keyword>
<dbReference type="EMBL" id="PJZF01000041">
    <property type="protein sequence ID" value="PLR30104.1"/>
    <property type="molecule type" value="Genomic_DNA"/>
</dbReference>
<dbReference type="OrthoDB" id="6637500at2"/>
<proteinExistence type="predicted"/>
<dbReference type="RefSeq" id="WP_101818530.1">
    <property type="nucleotide sequence ID" value="NZ_PJZF01000041.1"/>
</dbReference>
<reference evidence="1 2" key="1">
    <citation type="submission" date="2017-12" db="EMBL/GenBank/DDBJ databases">
        <title>Characterization of six clinical isolates of Enterochimera gen. nov., a novel genus of the Yersiniaciae family and the three species Enterochimera arupensis sp. nov., Enterochimera coloradensis sp. nov, and Enterochimera californica sp. nov.</title>
        <authorList>
            <person name="Rossi A."/>
            <person name="Fisher M."/>
        </authorList>
    </citation>
    <scope>NUCLEOTIDE SEQUENCE [LARGE SCALE GENOMIC DNA]</scope>
    <source>
        <strain evidence="2">2015-Iso6</strain>
    </source>
</reference>
<dbReference type="Proteomes" id="UP000234240">
    <property type="component" value="Unassembled WGS sequence"/>
</dbReference>
<dbReference type="AlphaFoldDB" id="A0A2N5DU07"/>